<dbReference type="PANTHER" id="PTHR42812:SF17">
    <property type="entry name" value="BETA-XYLOSIDASE C-TERMINAL CONCANAVALIN A-LIKE DOMAIN-CONTAINING PROTEIN-RELATED"/>
    <property type="match status" value="1"/>
</dbReference>
<comment type="similarity">
    <text evidence="1 6">Belongs to the glycosyl hydrolase 43 family.</text>
</comment>
<dbReference type="Gene3D" id="2.115.10.20">
    <property type="entry name" value="Glycosyl hydrolase domain, family 43"/>
    <property type="match status" value="1"/>
</dbReference>
<comment type="caution">
    <text evidence="9">The sequence shown here is derived from an EMBL/GenBank/DDBJ whole genome shotgun (WGS) entry which is preliminary data.</text>
</comment>
<evidence type="ECO:0000313" key="10">
    <source>
        <dbReference type="Proteomes" id="UP000224634"/>
    </source>
</evidence>
<evidence type="ECO:0000256" key="4">
    <source>
        <dbReference type="PIRSR" id="PIRSR606710-1"/>
    </source>
</evidence>
<dbReference type="Gene3D" id="2.60.120.200">
    <property type="match status" value="1"/>
</dbReference>
<dbReference type="PANTHER" id="PTHR42812">
    <property type="entry name" value="BETA-XYLOSIDASE"/>
    <property type="match status" value="1"/>
</dbReference>
<evidence type="ECO:0000259" key="8">
    <source>
        <dbReference type="Pfam" id="PF17851"/>
    </source>
</evidence>
<dbReference type="Pfam" id="PF04616">
    <property type="entry name" value="Glyco_hydro_43"/>
    <property type="match status" value="1"/>
</dbReference>
<feature type="active site" description="Proton acceptor" evidence="4">
    <location>
        <position position="44"/>
    </location>
</feature>
<dbReference type="SUPFAM" id="SSF75005">
    <property type="entry name" value="Arabinanase/levansucrase/invertase"/>
    <property type="match status" value="1"/>
</dbReference>
<feature type="chain" id="PRO_5013378616" description="Beta-xylosidase C-terminal Concanavalin A-like domain-containing protein" evidence="7">
    <location>
        <begin position="27"/>
        <end position="584"/>
    </location>
</feature>
<dbReference type="InterPro" id="IPR006710">
    <property type="entry name" value="Glyco_hydro_43"/>
</dbReference>
<feature type="domain" description="Beta-xylosidase C-terminal Concanavalin A-like" evidence="8">
    <location>
        <begin position="361"/>
        <end position="576"/>
    </location>
</feature>
<evidence type="ECO:0000256" key="1">
    <source>
        <dbReference type="ARBA" id="ARBA00009865"/>
    </source>
</evidence>
<dbReference type="SUPFAM" id="SSF49899">
    <property type="entry name" value="Concanavalin A-like lectins/glucanases"/>
    <property type="match status" value="1"/>
</dbReference>
<evidence type="ECO:0000256" key="3">
    <source>
        <dbReference type="ARBA" id="ARBA00023295"/>
    </source>
</evidence>
<dbReference type="GO" id="GO:0005975">
    <property type="term" value="P:carbohydrate metabolic process"/>
    <property type="evidence" value="ECO:0007669"/>
    <property type="project" value="InterPro"/>
</dbReference>
<dbReference type="InterPro" id="IPR023296">
    <property type="entry name" value="Glyco_hydro_beta-prop_sf"/>
</dbReference>
<organism evidence="9 10">
    <name type="scientific">Polytolypa hystricis (strain UAMH7299)</name>
    <dbReference type="NCBI Taxonomy" id="1447883"/>
    <lineage>
        <taxon>Eukaryota</taxon>
        <taxon>Fungi</taxon>
        <taxon>Dikarya</taxon>
        <taxon>Ascomycota</taxon>
        <taxon>Pezizomycotina</taxon>
        <taxon>Eurotiomycetes</taxon>
        <taxon>Eurotiomycetidae</taxon>
        <taxon>Onygenales</taxon>
        <taxon>Onygenales incertae sedis</taxon>
        <taxon>Polytolypa</taxon>
    </lineage>
</organism>
<dbReference type="OrthoDB" id="408373at2759"/>
<sequence>MAPVKSLLLPAATALLALVAPSTANGRPKESTYYNPIFSGSYPDPSCIFVEEWDDTFFCASSSFNIFPGIPIHASKDLRNWKTISNVLTRHEQLPDLQLTNGSTSGIWAPTIRYHDKTFYVFTTLVHDKMDITDGSRWDNIIFKTKNPFDEESWSTPVHFNFTGYDPSPFWHEDGKVYMSGAHPWQVEPGVYQMVVDLETGETSEKVSLWNGTGGLAPEGSHTFYRDGWYYLLVAEGGTGMDHMVTMARSRDINGPYEPNPDNPILTNANTTEWFQTVGHADLFQDKSGNWWGVALSTRSGPEYRTYPMGRETVMVPVKWERNGWPVFEPVRGEMRGPLPRENRKFAQPDDCPSATKTIDFRKKIPDNFVYWRTPREGTYTVSERGHPNTLSLKPSHLNLTALDGNYAETGQTFIAVRQTDTLFTYSVNVEFEPKEEEEEAGVSVFLSMNHHIDLGIVNLPDKNTSSPTSGSLIPHLRFRAESFPAEEWVVAPQPVIELVPEAWRGKPLTLEIKAINLTHYAFSAGPANSEFRRRTIAYGAGDLVSWGFTGTLIGAYATNNGGEGTTKAYLSNWKYTPQSQFRD</sequence>
<protein>
    <recommendedName>
        <fullName evidence="8">Beta-xylosidase C-terminal Concanavalin A-like domain-containing protein</fullName>
    </recommendedName>
</protein>
<dbReference type="Pfam" id="PF17851">
    <property type="entry name" value="GH43_C2"/>
    <property type="match status" value="1"/>
</dbReference>
<keyword evidence="3 6" id="KW-0326">Glycosidase</keyword>
<feature type="signal peptide" evidence="7">
    <location>
        <begin position="1"/>
        <end position="26"/>
    </location>
</feature>
<dbReference type="STRING" id="1447883.A0A2B7WPX6"/>
<dbReference type="GO" id="GO:0004553">
    <property type="term" value="F:hydrolase activity, hydrolyzing O-glycosyl compounds"/>
    <property type="evidence" value="ECO:0007669"/>
    <property type="project" value="InterPro"/>
</dbReference>
<evidence type="ECO:0000256" key="7">
    <source>
        <dbReference type="SAM" id="SignalP"/>
    </source>
</evidence>
<dbReference type="Proteomes" id="UP000224634">
    <property type="component" value="Unassembled WGS sequence"/>
</dbReference>
<evidence type="ECO:0000313" key="9">
    <source>
        <dbReference type="EMBL" id="PGG98541.1"/>
    </source>
</evidence>
<evidence type="ECO:0000256" key="2">
    <source>
        <dbReference type="ARBA" id="ARBA00022801"/>
    </source>
</evidence>
<dbReference type="InterPro" id="IPR051795">
    <property type="entry name" value="Glycosyl_Hydrlase_43"/>
</dbReference>
<name>A0A2B7WPX6_POLH7</name>
<accession>A0A2B7WPX6</accession>
<reference evidence="9 10" key="1">
    <citation type="submission" date="2017-10" db="EMBL/GenBank/DDBJ databases">
        <title>Comparative genomics in systemic dimorphic fungi from Ajellomycetaceae.</title>
        <authorList>
            <person name="Munoz J.F."/>
            <person name="Mcewen J.G."/>
            <person name="Clay O.K."/>
            <person name="Cuomo C.A."/>
        </authorList>
    </citation>
    <scope>NUCLEOTIDE SEQUENCE [LARGE SCALE GENOMIC DNA]</scope>
    <source>
        <strain evidence="9 10">UAMH7299</strain>
    </source>
</reference>
<feature type="site" description="Important for catalytic activity, responsible for pKa modulation of the active site Glu and correct orientation of both the proton donor and substrate" evidence="5">
    <location>
        <position position="166"/>
    </location>
</feature>
<dbReference type="InterPro" id="IPR013320">
    <property type="entry name" value="ConA-like_dom_sf"/>
</dbReference>
<dbReference type="CDD" id="cd18833">
    <property type="entry name" value="GH43_PcXyl-like"/>
    <property type="match status" value="1"/>
</dbReference>
<dbReference type="EMBL" id="PDNA01000292">
    <property type="protein sequence ID" value="PGG98541.1"/>
    <property type="molecule type" value="Genomic_DNA"/>
</dbReference>
<dbReference type="AlphaFoldDB" id="A0A2B7WPX6"/>
<evidence type="ECO:0000256" key="6">
    <source>
        <dbReference type="RuleBase" id="RU361187"/>
    </source>
</evidence>
<dbReference type="InterPro" id="IPR041542">
    <property type="entry name" value="GH43_C2"/>
</dbReference>
<keyword evidence="7" id="KW-0732">Signal</keyword>
<gene>
    <name evidence="9" type="ORF">AJ80_09520</name>
</gene>
<keyword evidence="2 6" id="KW-0378">Hydrolase</keyword>
<keyword evidence="10" id="KW-1185">Reference proteome</keyword>
<feature type="active site" description="Proton donor" evidence="4">
    <location>
        <position position="219"/>
    </location>
</feature>
<proteinExistence type="inferred from homology"/>
<evidence type="ECO:0000256" key="5">
    <source>
        <dbReference type="PIRSR" id="PIRSR606710-2"/>
    </source>
</evidence>